<name>A0ABT7KC89_9HYPH</name>
<feature type="domain" description="CheB-type methylesterase" evidence="19">
    <location>
        <begin position="26"/>
        <end position="218"/>
    </location>
</feature>
<dbReference type="Gene3D" id="3.40.50.150">
    <property type="entry name" value="Vaccinia Virus protein VP39"/>
    <property type="match status" value="1"/>
</dbReference>
<dbReference type="GO" id="GO:0032259">
    <property type="term" value="P:methylation"/>
    <property type="evidence" value="ECO:0007669"/>
    <property type="project" value="UniProtKB-KW"/>
</dbReference>
<evidence type="ECO:0000256" key="14">
    <source>
        <dbReference type="ARBA" id="ARBA00022840"/>
    </source>
</evidence>
<evidence type="ECO:0000259" key="20">
    <source>
        <dbReference type="PROSITE" id="PS50123"/>
    </source>
</evidence>
<feature type="domain" description="PAC" evidence="18">
    <location>
        <begin position="929"/>
        <end position="982"/>
    </location>
</feature>
<evidence type="ECO:0000256" key="15">
    <source>
        <dbReference type="PROSITE-ProRule" id="PRU00050"/>
    </source>
</evidence>
<evidence type="ECO:0000313" key="21">
    <source>
        <dbReference type="EMBL" id="MDL2406242.1"/>
    </source>
</evidence>
<evidence type="ECO:0000256" key="16">
    <source>
        <dbReference type="SAM" id="MobiDB-lite"/>
    </source>
</evidence>
<accession>A0ABT7KC89</accession>
<dbReference type="Pfam" id="PF13596">
    <property type="entry name" value="PAS_10"/>
    <property type="match status" value="1"/>
</dbReference>
<dbReference type="Pfam" id="PF01739">
    <property type="entry name" value="CheR"/>
    <property type="match status" value="1"/>
</dbReference>
<keyword evidence="13" id="KW-0418">Kinase</keyword>
<dbReference type="SUPFAM" id="SSF55785">
    <property type="entry name" value="PYP-like sensor domain (PAS domain)"/>
    <property type="match status" value="2"/>
</dbReference>
<keyword evidence="12" id="KW-0547">Nucleotide-binding</keyword>
<feature type="compositionally biased region" description="Polar residues" evidence="16">
    <location>
        <begin position="702"/>
        <end position="715"/>
    </location>
</feature>
<evidence type="ECO:0000256" key="9">
    <source>
        <dbReference type="ARBA" id="ARBA00022643"/>
    </source>
</evidence>
<evidence type="ECO:0000256" key="7">
    <source>
        <dbReference type="ARBA" id="ARBA00022603"/>
    </source>
</evidence>
<dbReference type="InterPro" id="IPR000780">
    <property type="entry name" value="CheR_MeTrfase"/>
</dbReference>
<evidence type="ECO:0000256" key="5">
    <source>
        <dbReference type="ARBA" id="ARBA00021740"/>
    </source>
</evidence>
<dbReference type="EC" id="2.1.1.80" evidence="4"/>
<dbReference type="SUPFAM" id="SSF53335">
    <property type="entry name" value="S-adenosyl-L-methionine-dependent methyltransferases"/>
    <property type="match status" value="1"/>
</dbReference>
<dbReference type="SMART" id="SM00138">
    <property type="entry name" value="MeTrc"/>
    <property type="match status" value="1"/>
</dbReference>
<evidence type="ECO:0000256" key="4">
    <source>
        <dbReference type="ARBA" id="ARBA00012534"/>
    </source>
</evidence>
<evidence type="ECO:0000256" key="1">
    <source>
        <dbReference type="ARBA" id="ARBA00000085"/>
    </source>
</evidence>
<keyword evidence="10" id="KW-0808">Transferase</keyword>
<dbReference type="SMART" id="SM00091">
    <property type="entry name" value="PAS"/>
    <property type="match status" value="3"/>
</dbReference>
<keyword evidence="11" id="KW-0949">S-adenosyl-L-methionine</keyword>
<dbReference type="Pfam" id="PF08447">
    <property type="entry name" value="PAS_3"/>
    <property type="match status" value="1"/>
</dbReference>
<comment type="caution">
    <text evidence="21">The sequence shown here is derived from an EMBL/GenBank/DDBJ whole genome shotgun (WGS) entry which is preliminary data.</text>
</comment>
<keyword evidence="7 21" id="KW-0489">Methyltransferase</keyword>
<keyword evidence="9" id="KW-0288">FMN</keyword>
<dbReference type="InterPro" id="IPR000700">
    <property type="entry name" value="PAS-assoc_C"/>
</dbReference>
<dbReference type="GO" id="GO:0008168">
    <property type="term" value="F:methyltransferase activity"/>
    <property type="evidence" value="ECO:0007669"/>
    <property type="project" value="UniProtKB-KW"/>
</dbReference>
<dbReference type="PANTHER" id="PTHR24422:SF27">
    <property type="entry name" value="PROTEIN-GLUTAMATE O-METHYLTRANSFERASE"/>
    <property type="match status" value="1"/>
</dbReference>
<evidence type="ECO:0000259" key="18">
    <source>
        <dbReference type="PROSITE" id="PS50113"/>
    </source>
</evidence>
<dbReference type="Pfam" id="PF03705">
    <property type="entry name" value="CheR_N"/>
    <property type="match status" value="1"/>
</dbReference>
<dbReference type="RefSeq" id="WP_285879315.1">
    <property type="nucleotide sequence ID" value="NZ_JARFYN010000011.1"/>
</dbReference>
<comment type="catalytic activity">
    <reaction evidence="1">
        <text>ATP + protein L-histidine = ADP + protein N-phospho-L-histidine.</text>
        <dbReference type="EC" id="2.7.13.3"/>
    </reaction>
</comment>
<feature type="region of interest" description="Disordered" evidence="16">
    <location>
        <begin position="697"/>
        <end position="717"/>
    </location>
</feature>
<dbReference type="NCBIfam" id="TIGR00229">
    <property type="entry name" value="sensory_box"/>
    <property type="match status" value="1"/>
</dbReference>
<reference evidence="21" key="1">
    <citation type="submission" date="2023-06" db="EMBL/GenBank/DDBJ databases">
        <title>Phylogenetic Diversity of Rhizobium strains.</title>
        <authorList>
            <person name="Moura F.T."/>
            <person name="Helene L.C.F."/>
            <person name="Hungria M."/>
        </authorList>
    </citation>
    <scope>NUCLEOTIDE SEQUENCE</scope>
    <source>
        <strain evidence="21">CCGE524</strain>
    </source>
</reference>
<feature type="domain" description="PAS" evidence="17">
    <location>
        <begin position="857"/>
        <end position="927"/>
    </location>
</feature>
<dbReference type="PROSITE" id="PS50112">
    <property type="entry name" value="PAS"/>
    <property type="match status" value="1"/>
</dbReference>
<dbReference type="InterPro" id="IPR022642">
    <property type="entry name" value="CheR_C"/>
</dbReference>
<evidence type="ECO:0000313" key="22">
    <source>
        <dbReference type="Proteomes" id="UP001172630"/>
    </source>
</evidence>
<dbReference type="PROSITE" id="PS50123">
    <property type="entry name" value="CHER"/>
    <property type="match status" value="1"/>
</dbReference>
<dbReference type="Proteomes" id="UP001172630">
    <property type="component" value="Unassembled WGS sequence"/>
</dbReference>
<dbReference type="InterPro" id="IPR000673">
    <property type="entry name" value="Sig_transdc_resp-reg_Me-estase"/>
</dbReference>
<dbReference type="CDD" id="cd02440">
    <property type="entry name" value="AdoMet_MTases"/>
    <property type="match status" value="1"/>
</dbReference>
<dbReference type="PROSITE" id="PS50113">
    <property type="entry name" value="PAC"/>
    <property type="match status" value="1"/>
</dbReference>
<dbReference type="Pfam" id="PF01339">
    <property type="entry name" value="CheB_methylest"/>
    <property type="match status" value="1"/>
</dbReference>
<organism evidence="21 22">
    <name type="scientific">Rhizobium calliandrae</name>
    <dbReference type="NCBI Taxonomy" id="1312182"/>
    <lineage>
        <taxon>Bacteria</taxon>
        <taxon>Pseudomonadati</taxon>
        <taxon>Pseudomonadota</taxon>
        <taxon>Alphaproteobacteria</taxon>
        <taxon>Hyphomicrobiales</taxon>
        <taxon>Rhizobiaceae</taxon>
        <taxon>Rhizobium/Agrobacterium group</taxon>
        <taxon>Rhizobium</taxon>
    </lineage>
</organism>
<dbReference type="Gene3D" id="3.30.450.20">
    <property type="entry name" value="PAS domain"/>
    <property type="match status" value="2"/>
</dbReference>
<dbReference type="InterPro" id="IPR029063">
    <property type="entry name" value="SAM-dependent_MTases_sf"/>
</dbReference>
<evidence type="ECO:0000256" key="13">
    <source>
        <dbReference type="ARBA" id="ARBA00022777"/>
    </source>
</evidence>
<dbReference type="CDD" id="cd00130">
    <property type="entry name" value="PAS"/>
    <property type="match status" value="1"/>
</dbReference>
<evidence type="ECO:0000256" key="11">
    <source>
        <dbReference type="ARBA" id="ARBA00022691"/>
    </source>
</evidence>
<comment type="catalytic activity">
    <reaction evidence="2">
        <text>L-glutamyl-[protein] + S-adenosyl-L-methionine = [protein]-L-glutamate 5-O-methyl ester + S-adenosyl-L-homocysteine</text>
        <dbReference type="Rhea" id="RHEA:24452"/>
        <dbReference type="Rhea" id="RHEA-COMP:10208"/>
        <dbReference type="Rhea" id="RHEA-COMP:10311"/>
        <dbReference type="ChEBI" id="CHEBI:29973"/>
        <dbReference type="ChEBI" id="CHEBI:57856"/>
        <dbReference type="ChEBI" id="CHEBI:59789"/>
        <dbReference type="ChEBI" id="CHEBI:82795"/>
        <dbReference type="EC" id="2.1.1.80"/>
    </reaction>
</comment>
<dbReference type="InterPro" id="IPR000014">
    <property type="entry name" value="PAS"/>
</dbReference>
<gene>
    <name evidence="21" type="ORF">PY650_11340</name>
</gene>
<dbReference type="PANTHER" id="PTHR24422">
    <property type="entry name" value="CHEMOTAXIS PROTEIN METHYLTRANSFERASE"/>
    <property type="match status" value="1"/>
</dbReference>
<dbReference type="InterPro" id="IPR036804">
    <property type="entry name" value="CheR_N_sf"/>
</dbReference>
<dbReference type="InterPro" id="IPR013655">
    <property type="entry name" value="PAS_fold_3"/>
</dbReference>
<keyword evidence="8" id="KW-0285">Flavoprotein</keyword>
<keyword evidence="6" id="KW-0597">Phosphoprotein</keyword>
<evidence type="ECO:0000256" key="12">
    <source>
        <dbReference type="ARBA" id="ARBA00022741"/>
    </source>
</evidence>
<dbReference type="SUPFAM" id="SSF47757">
    <property type="entry name" value="Chemotaxis receptor methyltransferase CheR, N-terminal domain"/>
    <property type="match status" value="1"/>
</dbReference>
<dbReference type="PRINTS" id="PR00996">
    <property type="entry name" value="CHERMTFRASE"/>
</dbReference>
<dbReference type="Gene3D" id="3.30.565.10">
    <property type="entry name" value="Histidine kinase-like ATPase, C-terminal domain"/>
    <property type="match status" value="1"/>
</dbReference>
<evidence type="ECO:0000256" key="6">
    <source>
        <dbReference type="ARBA" id="ARBA00022553"/>
    </source>
</evidence>
<proteinExistence type="predicted"/>
<dbReference type="Pfam" id="PF07536">
    <property type="entry name" value="HWE_HK"/>
    <property type="match status" value="1"/>
</dbReference>
<dbReference type="InterPro" id="IPR011102">
    <property type="entry name" value="Sig_transdc_His_kinase_HWE"/>
</dbReference>
<dbReference type="Gene3D" id="3.40.50.180">
    <property type="entry name" value="Methylesterase CheB, C-terminal domain"/>
    <property type="match status" value="1"/>
</dbReference>
<feature type="compositionally biased region" description="Polar residues" evidence="16">
    <location>
        <begin position="1192"/>
        <end position="1205"/>
    </location>
</feature>
<evidence type="ECO:0000256" key="3">
    <source>
        <dbReference type="ARBA" id="ARBA00012438"/>
    </source>
</evidence>
<dbReference type="InterPro" id="IPR022641">
    <property type="entry name" value="CheR_N"/>
</dbReference>
<evidence type="ECO:0000256" key="2">
    <source>
        <dbReference type="ARBA" id="ARBA00001541"/>
    </source>
</evidence>
<dbReference type="EC" id="2.7.13.3" evidence="3"/>
<dbReference type="InterPro" id="IPR035909">
    <property type="entry name" value="CheB_C"/>
</dbReference>
<feature type="region of interest" description="Disordered" evidence="16">
    <location>
        <begin position="1183"/>
        <end position="1205"/>
    </location>
</feature>
<comment type="caution">
    <text evidence="15">Lacks conserved residue(s) required for the propagation of feature annotation.</text>
</comment>
<feature type="domain" description="CheR-type methyltransferase" evidence="20">
    <location>
        <begin position="226"/>
        <end position="478"/>
    </location>
</feature>
<sequence length="1205" mass="134146">MTKRPGATRSGKASTDAVVMNGSASPVRAPIVIGIAASAAETDGLEHFFEQIKSSSGAAFVVILQQRDAIEEKAFHARLTAASERTVELVSNDGTIEAERIYIVPGGLNATLKNRHLMVRDASDMVGEHGVPDSFLVSLAEQDQKRAIGLVMSGCGTDGTLGVVAIREQGGLALAEKGPEAVDITASSSQPSSAAALADLVLPAEELATRVKAQLRTIQRQTLVEDFDDQMAQAEPLLTRIAAVLRNRTGHDFHGYKPNTFLRRVQRRIQVTQTDTIENYLEYLRSDAEEAGNLFNDLLIGVTQFFRDMKEFEFLEREIVPKLFEGKGASDQIRIWVLGCSTGEEAYSIAILLREHMARVDVVPHVQIFATDIDNRALAQARVGRYAASAVKDVSSERLARWFIKEGEIYSVVKELREMCLFSKHNLIKDAPFSRLDMVSCRNLLIYLGADLQNRVIPLFHFALRPGGYLFLGNSENVSRHGRLFSPVDRRFRIFRQVETMNRKLPDFPLSALPERGTVPSDTAGIKKVPNNVSVLTKQADRIMERYSPAYMIVDENFDVLHFSGRTGRFIDPLSGHASLNVFSLIHRDLRIDLRAALLKAETDETSVKIGGLKVGQNGDATLVTMSIEPIDPSPGQPRRFMIILQDGQFISDDDGSTIIPSAGQEEHVRRLEDELRQARDRLQATIEELESTNEELKASNEEYQSVNEELQSSNEELRTVNGELADRVEELARANSDLRNLLDSTQIAAVFLDNDLRIESFTPAITDIFHLIDTDLGRPIHHIAAKIAYDDLEHDARRVIRTLSSIERETNNPLTGSQYLIRVLPYRSIDNVIEGAVLTFLDVTALVRAEERLRDREALLRSIVEGIPQLVWRAAADGTWTWSSPQWRAYTGQSEIASLGKGWLEPIHPDDREKVLEAWRAAERDGNLEIEHRLFNAERNGYRTVQLRARPVMNGAGKVVEWFGTATDVHEMQLMQERQQILLHELQHRVRNTLAIVRLIAERSAETSDTVEEYARHLEGRINAMARTQALLTSMPDASMDLKELIESEISAQTGRATNPVVISGPSLALFGKAAESMSLVIHELTSNAVKYGALSGQTGQLHISLETDGSQKKPLFRMAWRESGLKRPITLPVRRGFGSELIEGMVPYQFGGKGNLDFKPDGLTCTIEIPLSGTGRLVEAEDERREMSRDLNSQSASGHESNL</sequence>
<evidence type="ECO:0000259" key="19">
    <source>
        <dbReference type="PROSITE" id="PS50122"/>
    </source>
</evidence>
<dbReference type="InterPro" id="IPR050903">
    <property type="entry name" value="Bact_Chemotaxis_MeTrfase"/>
</dbReference>
<dbReference type="EMBL" id="JARFYN010000011">
    <property type="protein sequence ID" value="MDL2406242.1"/>
    <property type="molecule type" value="Genomic_DNA"/>
</dbReference>
<dbReference type="SUPFAM" id="SSF52738">
    <property type="entry name" value="Methylesterase CheB, C-terminal domain"/>
    <property type="match status" value="1"/>
</dbReference>
<dbReference type="PROSITE" id="PS50122">
    <property type="entry name" value="CHEB"/>
    <property type="match status" value="1"/>
</dbReference>
<evidence type="ECO:0000256" key="10">
    <source>
        <dbReference type="ARBA" id="ARBA00022679"/>
    </source>
</evidence>
<evidence type="ECO:0000256" key="8">
    <source>
        <dbReference type="ARBA" id="ARBA00022630"/>
    </source>
</evidence>
<dbReference type="InterPro" id="IPR035965">
    <property type="entry name" value="PAS-like_dom_sf"/>
</dbReference>
<keyword evidence="14" id="KW-0067">ATP-binding</keyword>
<dbReference type="InterPro" id="IPR036890">
    <property type="entry name" value="HATPase_C_sf"/>
</dbReference>
<dbReference type="SMART" id="SM00911">
    <property type="entry name" value="HWE_HK"/>
    <property type="match status" value="1"/>
</dbReference>
<keyword evidence="22" id="KW-1185">Reference proteome</keyword>
<protein>
    <recommendedName>
        <fullName evidence="5">Blue-light-activated histidine kinase</fullName>
        <ecNumber evidence="4">2.1.1.80</ecNumber>
        <ecNumber evidence="3">2.7.13.3</ecNumber>
    </recommendedName>
</protein>
<evidence type="ECO:0000259" key="17">
    <source>
        <dbReference type="PROSITE" id="PS50112"/>
    </source>
</evidence>
<dbReference type="Gene3D" id="1.10.155.10">
    <property type="entry name" value="Chemotaxis receptor methyltransferase CheR, N-terminal domain"/>
    <property type="match status" value="1"/>
</dbReference>